<name>A0ABV1WBG6_9ACTN</name>
<dbReference type="SUPFAM" id="SSF54631">
    <property type="entry name" value="CBS-domain pair"/>
    <property type="match status" value="1"/>
</dbReference>
<dbReference type="Proteomes" id="UP001458415">
    <property type="component" value="Unassembled WGS sequence"/>
</dbReference>
<dbReference type="InterPro" id="IPR046342">
    <property type="entry name" value="CBS_dom_sf"/>
</dbReference>
<reference evidence="4 5" key="1">
    <citation type="submission" date="2024-06" db="EMBL/GenBank/DDBJ databases">
        <title>The Natural Products Discovery Center: Release of the First 8490 Sequenced Strains for Exploring Actinobacteria Biosynthetic Diversity.</title>
        <authorList>
            <person name="Kalkreuter E."/>
            <person name="Kautsar S.A."/>
            <person name="Yang D."/>
            <person name="Bader C.D."/>
            <person name="Teijaro C.N."/>
            <person name="Fluegel L."/>
            <person name="Davis C.M."/>
            <person name="Simpson J.R."/>
            <person name="Lauterbach L."/>
            <person name="Steele A.D."/>
            <person name="Gui C."/>
            <person name="Meng S."/>
            <person name="Li G."/>
            <person name="Viehrig K."/>
            <person name="Ye F."/>
            <person name="Su P."/>
            <person name="Kiefer A.F."/>
            <person name="Nichols A."/>
            <person name="Cepeda A.J."/>
            <person name="Yan W."/>
            <person name="Fan B."/>
            <person name="Jiang Y."/>
            <person name="Adhikari A."/>
            <person name="Zheng C.-J."/>
            <person name="Schuster L."/>
            <person name="Cowan T.M."/>
            <person name="Smanski M.J."/>
            <person name="Chevrette M.G."/>
            <person name="De Carvalho L.P.S."/>
            <person name="Shen B."/>
        </authorList>
    </citation>
    <scope>NUCLEOTIDE SEQUENCE [LARGE SCALE GENOMIC DNA]</scope>
    <source>
        <strain evidence="4 5">NPDC000634</strain>
    </source>
</reference>
<comment type="caution">
    <text evidence="4">The sequence shown here is derived from an EMBL/GenBank/DDBJ whole genome shotgun (WGS) entry which is preliminary data.</text>
</comment>
<evidence type="ECO:0000313" key="5">
    <source>
        <dbReference type="Proteomes" id="UP001458415"/>
    </source>
</evidence>
<feature type="domain" description="CBS" evidence="3">
    <location>
        <begin position="71"/>
        <end position="130"/>
    </location>
</feature>
<evidence type="ECO:0000259" key="3">
    <source>
        <dbReference type="PROSITE" id="PS51371"/>
    </source>
</evidence>
<accession>A0ABV1WBG6</accession>
<dbReference type="PANTHER" id="PTHR43080">
    <property type="entry name" value="CBS DOMAIN-CONTAINING PROTEIN CBSX3, MITOCHONDRIAL"/>
    <property type="match status" value="1"/>
</dbReference>
<organism evidence="4 5">
    <name type="scientific">Streptomyces carpinensis</name>
    <dbReference type="NCBI Taxonomy" id="66369"/>
    <lineage>
        <taxon>Bacteria</taxon>
        <taxon>Bacillati</taxon>
        <taxon>Actinomycetota</taxon>
        <taxon>Actinomycetes</taxon>
        <taxon>Kitasatosporales</taxon>
        <taxon>Streptomycetaceae</taxon>
        <taxon>Streptomyces</taxon>
    </lineage>
</organism>
<proteinExistence type="predicted"/>
<evidence type="ECO:0000313" key="4">
    <source>
        <dbReference type="EMBL" id="MER6981535.1"/>
    </source>
</evidence>
<keyword evidence="1 2" id="KW-0129">CBS domain</keyword>
<gene>
    <name evidence="4" type="ORF">ABT317_32340</name>
</gene>
<dbReference type="InterPro" id="IPR000644">
    <property type="entry name" value="CBS_dom"/>
</dbReference>
<dbReference type="EMBL" id="JBEPCU010000787">
    <property type="protein sequence ID" value="MER6981535.1"/>
    <property type="molecule type" value="Genomic_DNA"/>
</dbReference>
<evidence type="ECO:0000256" key="2">
    <source>
        <dbReference type="PROSITE-ProRule" id="PRU00703"/>
    </source>
</evidence>
<protein>
    <submittedName>
        <fullName evidence="4">CBS domain-containing protein</fullName>
    </submittedName>
</protein>
<dbReference type="RefSeq" id="WP_086727163.1">
    <property type="nucleotide sequence ID" value="NZ_MUBM01000170.1"/>
</dbReference>
<dbReference type="PANTHER" id="PTHR43080:SF2">
    <property type="entry name" value="CBS DOMAIN-CONTAINING PROTEIN"/>
    <property type="match status" value="1"/>
</dbReference>
<evidence type="ECO:0000256" key="1">
    <source>
        <dbReference type="ARBA" id="ARBA00023122"/>
    </source>
</evidence>
<sequence length="146" mass="15402">MRVSEAMSTPAVAVPPRASVAEAAQQMAAQGVGSVLVVEDGVLRGIVTDRDLAVRGLGADLEPGSLVEAVMSENVITVGAEDDVHVAYRLFRRFGVRRLPILDKHRVVGVLTVDVFQRLADLLGPIAWSVLEEPPGPPSADASRGV</sequence>
<dbReference type="SMART" id="SM00116">
    <property type="entry name" value="CBS"/>
    <property type="match status" value="2"/>
</dbReference>
<dbReference type="Pfam" id="PF00571">
    <property type="entry name" value="CBS"/>
    <property type="match status" value="2"/>
</dbReference>
<dbReference type="InterPro" id="IPR051257">
    <property type="entry name" value="Diverse_CBS-Domain"/>
</dbReference>
<dbReference type="PROSITE" id="PS51371">
    <property type="entry name" value="CBS"/>
    <property type="match status" value="2"/>
</dbReference>
<feature type="domain" description="CBS" evidence="3">
    <location>
        <begin position="7"/>
        <end position="66"/>
    </location>
</feature>
<dbReference type="Gene3D" id="3.10.580.10">
    <property type="entry name" value="CBS-domain"/>
    <property type="match status" value="1"/>
</dbReference>
<keyword evidence="5" id="KW-1185">Reference proteome</keyword>